<dbReference type="AlphaFoldDB" id="A0A0C3CM31"/>
<gene>
    <name evidence="2" type="ORF">OIDMADRAFT_55965</name>
</gene>
<evidence type="ECO:0000256" key="1">
    <source>
        <dbReference type="SAM" id="Phobius"/>
    </source>
</evidence>
<organism evidence="2 3">
    <name type="scientific">Oidiodendron maius (strain Zn)</name>
    <dbReference type="NCBI Taxonomy" id="913774"/>
    <lineage>
        <taxon>Eukaryota</taxon>
        <taxon>Fungi</taxon>
        <taxon>Dikarya</taxon>
        <taxon>Ascomycota</taxon>
        <taxon>Pezizomycotina</taxon>
        <taxon>Leotiomycetes</taxon>
        <taxon>Leotiomycetes incertae sedis</taxon>
        <taxon>Myxotrichaceae</taxon>
        <taxon>Oidiodendron</taxon>
    </lineage>
</organism>
<proteinExistence type="predicted"/>
<feature type="transmembrane region" description="Helical" evidence="1">
    <location>
        <begin position="113"/>
        <end position="129"/>
    </location>
</feature>
<evidence type="ECO:0000313" key="2">
    <source>
        <dbReference type="EMBL" id="KIN00074.1"/>
    </source>
</evidence>
<dbReference type="InParanoid" id="A0A0C3CM31"/>
<reference evidence="3" key="2">
    <citation type="submission" date="2015-01" db="EMBL/GenBank/DDBJ databases">
        <title>Evolutionary Origins and Diversification of the Mycorrhizal Mutualists.</title>
        <authorList>
            <consortium name="DOE Joint Genome Institute"/>
            <consortium name="Mycorrhizal Genomics Consortium"/>
            <person name="Kohler A."/>
            <person name="Kuo A."/>
            <person name="Nagy L.G."/>
            <person name="Floudas D."/>
            <person name="Copeland A."/>
            <person name="Barry K.W."/>
            <person name="Cichocki N."/>
            <person name="Veneault-Fourrey C."/>
            <person name="LaButti K."/>
            <person name="Lindquist E.A."/>
            <person name="Lipzen A."/>
            <person name="Lundell T."/>
            <person name="Morin E."/>
            <person name="Murat C."/>
            <person name="Riley R."/>
            <person name="Ohm R."/>
            <person name="Sun H."/>
            <person name="Tunlid A."/>
            <person name="Henrissat B."/>
            <person name="Grigoriev I.V."/>
            <person name="Hibbett D.S."/>
            <person name="Martin F."/>
        </authorList>
    </citation>
    <scope>NUCLEOTIDE SEQUENCE [LARGE SCALE GENOMIC DNA]</scope>
    <source>
        <strain evidence="3">Zn</strain>
    </source>
</reference>
<sequence>MNMYDPAIPANTVCDVPAPSLPGNDLHRTIDKSTNDERSAEKRNLERRDFLYVNVCIDADYLGLCQQLGTYTGNCYSLVNGFDDSISSLELNYSSIPAYSTTMSTVTMIKGSNFLLEFMIYIMLIWFLGL</sequence>
<dbReference type="EMBL" id="KN832878">
    <property type="protein sequence ID" value="KIN00074.1"/>
    <property type="molecule type" value="Genomic_DNA"/>
</dbReference>
<evidence type="ECO:0000313" key="3">
    <source>
        <dbReference type="Proteomes" id="UP000054321"/>
    </source>
</evidence>
<accession>A0A0C3CM31</accession>
<reference evidence="2 3" key="1">
    <citation type="submission" date="2014-04" db="EMBL/GenBank/DDBJ databases">
        <authorList>
            <consortium name="DOE Joint Genome Institute"/>
            <person name="Kuo A."/>
            <person name="Martino E."/>
            <person name="Perotto S."/>
            <person name="Kohler A."/>
            <person name="Nagy L.G."/>
            <person name="Floudas D."/>
            <person name="Copeland A."/>
            <person name="Barry K.W."/>
            <person name="Cichocki N."/>
            <person name="Veneault-Fourrey C."/>
            <person name="LaButti K."/>
            <person name="Lindquist E.A."/>
            <person name="Lipzen A."/>
            <person name="Lundell T."/>
            <person name="Morin E."/>
            <person name="Murat C."/>
            <person name="Sun H."/>
            <person name="Tunlid A."/>
            <person name="Henrissat B."/>
            <person name="Grigoriev I.V."/>
            <person name="Hibbett D.S."/>
            <person name="Martin F."/>
            <person name="Nordberg H.P."/>
            <person name="Cantor M.N."/>
            <person name="Hua S.X."/>
        </authorList>
    </citation>
    <scope>NUCLEOTIDE SEQUENCE [LARGE SCALE GENOMIC DNA]</scope>
    <source>
        <strain evidence="2 3">Zn</strain>
    </source>
</reference>
<keyword evidence="1" id="KW-0472">Membrane</keyword>
<name>A0A0C3CM31_OIDMZ</name>
<keyword evidence="3" id="KW-1185">Reference proteome</keyword>
<dbReference type="OrthoDB" id="2910287at2759"/>
<dbReference type="HOGENOM" id="CLU_1938773_0_0_1"/>
<keyword evidence="1" id="KW-1133">Transmembrane helix</keyword>
<protein>
    <submittedName>
        <fullName evidence="2">Uncharacterized protein</fullName>
    </submittedName>
</protein>
<keyword evidence="1" id="KW-0812">Transmembrane</keyword>
<dbReference type="Proteomes" id="UP000054321">
    <property type="component" value="Unassembled WGS sequence"/>
</dbReference>